<reference evidence="4" key="2">
    <citation type="submission" date="2020-07" db="EMBL/GenBank/DDBJ databases">
        <title>Flavobacterium sp. xlx-214.</title>
        <authorList>
            <person name="Yang C."/>
        </authorList>
    </citation>
    <scope>NUCLEOTIDE SEQUENCE [LARGE SCALE GENOMIC DNA]</scope>
    <source>
        <strain evidence="4">CX-624</strain>
    </source>
</reference>
<dbReference type="EMBL" id="CP059472">
    <property type="protein sequence ID" value="QMS98692.1"/>
    <property type="molecule type" value="Genomic_DNA"/>
</dbReference>
<dbReference type="EMBL" id="JACEUX010000001">
    <property type="protein sequence ID" value="MBA5245909.1"/>
    <property type="molecule type" value="Genomic_DNA"/>
</dbReference>
<evidence type="ECO:0000313" key="3">
    <source>
        <dbReference type="Proteomes" id="UP000515349"/>
    </source>
</evidence>
<dbReference type="Proteomes" id="UP000539710">
    <property type="component" value="Unassembled WGS sequence"/>
</dbReference>
<evidence type="ECO:0000313" key="4">
    <source>
        <dbReference type="Proteomes" id="UP000539710"/>
    </source>
</evidence>
<accession>A0A7D7RKT6</accession>
<dbReference type="KEGG" id="cbau:H1R16_01390"/>
<reference evidence="2 3" key="1">
    <citation type="submission" date="2020-07" db="EMBL/GenBank/DDBJ databases">
        <title>Chryseobacterium sp.cx-624.</title>
        <authorList>
            <person name="Yang C."/>
        </authorList>
    </citation>
    <scope>NUCLEOTIDE SEQUENCE [LARGE SCALE GENOMIC DNA]</scope>
    <source>
        <strain evidence="2">Cx-624</strain>
        <strain evidence="3">cx-624</strain>
    </source>
</reference>
<name>A0A7D7RKT6_9FLAO</name>
<reference evidence="1" key="3">
    <citation type="submission" date="2020-07" db="EMBL/GenBank/DDBJ databases">
        <authorList>
            <person name="Yang C."/>
        </authorList>
    </citation>
    <scope>NUCLEOTIDE SEQUENCE</scope>
    <source>
        <strain evidence="1">Cx-624</strain>
    </source>
</reference>
<evidence type="ECO:0000313" key="2">
    <source>
        <dbReference type="EMBL" id="QMS98692.1"/>
    </source>
</evidence>
<dbReference type="RefSeq" id="WP_181886022.1">
    <property type="nucleotide sequence ID" value="NZ_CP059472.1"/>
</dbReference>
<keyword evidence="4" id="KW-1185">Reference proteome</keyword>
<evidence type="ECO:0000313" key="1">
    <source>
        <dbReference type="EMBL" id="MBA5245909.1"/>
    </source>
</evidence>
<dbReference type="AlphaFoldDB" id="A0A7D7RKT6"/>
<gene>
    <name evidence="2" type="ORF">H1R16_01390</name>
    <name evidence="1" type="ORF">H2507_01880</name>
</gene>
<organism evidence="2 3">
    <name type="scientific">Marnyiella aurantia</name>
    <dbReference type="NCBI Taxonomy" id="2758037"/>
    <lineage>
        <taxon>Bacteria</taxon>
        <taxon>Pseudomonadati</taxon>
        <taxon>Bacteroidota</taxon>
        <taxon>Flavobacteriia</taxon>
        <taxon>Flavobacteriales</taxon>
        <taxon>Weeksellaceae</taxon>
        <taxon>Marnyiella</taxon>
    </lineage>
</organism>
<proteinExistence type="predicted"/>
<protein>
    <submittedName>
        <fullName evidence="2">Uncharacterized protein</fullName>
    </submittedName>
</protein>
<sequence>MNLGQRSRNKIIVLTEEPENLIFLDLGAAISLALQNIQDKKDISNLALHKLELLFSQHTLQMDDQTYYLALKNIGILFEKELNLDIPKIVDRFSQNNILFIKWEGIIEKGNLFFLTKEKGIKLNINNLSYTTI</sequence>
<dbReference type="Proteomes" id="UP000515349">
    <property type="component" value="Chromosome"/>
</dbReference>